<accession>A0ABD3R9Y1</accession>
<dbReference type="AlphaFoldDB" id="A0ABD3R9Y1"/>
<organism evidence="1 2">
    <name type="scientific">Cyclostephanos tholiformis</name>
    <dbReference type="NCBI Taxonomy" id="382380"/>
    <lineage>
        <taxon>Eukaryota</taxon>
        <taxon>Sar</taxon>
        <taxon>Stramenopiles</taxon>
        <taxon>Ochrophyta</taxon>
        <taxon>Bacillariophyta</taxon>
        <taxon>Coscinodiscophyceae</taxon>
        <taxon>Thalassiosirophycidae</taxon>
        <taxon>Stephanodiscales</taxon>
        <taxon>Stephanodiscaceae</taxon>
        <taxon>Cyclostephanos</taxon>
    </lineage>
</organism>
<gene>
    <name evidence="1" type="ORF">ACHAXA_003032</name>
</gene>
<reference evidence="1 2" key="1">
    <citation type="submission" date="2024-10" db="EMBL/GenBank/DDBJ databases">
        <title>Updated reference genomes for cyclostephanoid diatoms.</title>
        <authorList>
            <person name="Roberts W.R."/>
            <person name="Alverson A.J."/>
        </authorList>
    </citation>
    <scope>NUCLEOTIDE SEQUENCE [LARGE SCALE GENOMIC DNA]</scope>
    <source>
        <strain evidence="1 2">AJA228-03</strain>
    </source>
</reference>
<comment type="caution">
    <text evidence="1">The sequence shown here is derived from an EMBL/GenBank/DDBJ whole genome shotgun (WGS) entry which is preliminary data.</text>
</comment>
<proteinExistence type="predicted"/>
<evidence type="ECO:0000313" key="1">
    <source>
        <dbReference type="EMBL" id="KAL3809795.1"/>
    </source>
</evidence>
<evidence type="ECO:0000313" key="2">
    <source>
        <dbReference type="Proteomes" id="UP001530377"/>
    </source>
</evidence>
<protein>
    <submittedName>
        <fullName evidence="1">Uncharacterized protein</fullName>
    </submittedName>
</protein>
<dbReference type="Proteomes" id="UP001530377">
    <property type="component" value="Unassembled WGS sequence"/>
</dbReference>
<name>A0ABD3R9Y1_9STRA</name>
<keyword evidence="2" id="KW-1185">Reference proteome</keyword>
<dbReference type="EMBL" id="JALLPB020000374">
    <property type="protein sequence ID" value="KAL3809795.1"/>
    <property type="molecule type" value="Genomic_DNA"/>
</dbReference>
<sequence>MKMGIERVLREKFGDALGEVLQVDPSSSMDGAGGGKAMELTMEAVRAEVNRMSQAITAMGGVVRIEDVDPEFGVVTIDYRGPNRVRRGLELALLDVEYVRHVKFVSS</sequence>